<dbReference type="InterPro" id="IPR029052">
    <property type="entry name" value="Metallo-depent_PP-like"/>
</dbReference>
<keyword evidence="8" id="KW-0255">Endonuclease</keyword>
<dbReference type="STRING" id="553311.SAMN05216231_1934"/>
<dbReference type="PANTHER" id="PTHR30337">
    <property type="entry name" value="COMPONENT OF ATP-DEPENDENT DSDNA EXONUCLEASE"/>
    <property type="match status" value="1"/>
</dbReference>
<evidence type="ECO:0000313" key="11">
    <source>
        <dbReference type="EMBL" id="SDQ55930.1"/>
    </source>
</evidence>
<reference evidence="11 12" key="1">
    <citation type="submission" date="2016-10" db="EMBL/GenBank/DDBJ databases">
        <authorList>
            <person name="de Groot N.N."/>
        </authorList>
    </citation>
    <scope>NUCLEOTIDE SEQUENCE [LARGE SCALE GENOMIC DNA]</scope>
    <source>
        <strain evidence="11 12">CGMCC 1.10449</strain>
    </source>
</reference>
<proteinExistence type="inferred from homology"/>
<dbReference type="GO" id="GO:0006260">
    <property type="term" value="P:DNA replication"/>
    <property type="evidence" value="ECO:0007669"/>
    <property type="project" value="UniProtKB-KW"/>
</dbReference>
<keyword evidence="4 8" id="KW-0540">Nuclease</keyword>
<dbReference type="Gene3D" id="3.60.21.10">
    <property type="match status" value="1"/>
</dbReference>
<evidence type="ECO:0000256" key="7">
    <source>
        <dbReference type="ARBA" id="ARBA00023172"/>
    </source>
</evidence>
<dbReference type="InterPro" id="IPR041796">
    <property type="entry name" value="Mre11_N"/>
</dbReference>
<evidence type="ECO:0000256" key="2">
    <source>
        <dbReference type="ARBA" id="ARBA00011322"/>
    </source>
</evidence>
<gene>
    <name evidence="8" type="primary">sbcD</name>
    <name evidence="11" type="ORF">SAMN05216231_1934</name>
</gene>
<keyword evidence="6 8" id="KW-0269">Exonuclease</keyword>
<feature type="domain" description="Nuclease SbcCD subunit D C-terminal" evidence="10">
    <location>
        <begin position="268"/>
        <end position="355"/>
    </location>
</feature>
<dbReference type="AlphaFoldDB" id="A0A1H1BW00"/>
<dbReference type="InterPro" id="IPR050535">
    <property type="entry name" value="DNA_Repair-Maintenance_Comp"/>
</dbReference>
<keyword evidence="8" id="KW-0235">DNA replication</keyword>
<evidence type="ECO:0000259" key="9">
    <source>
        <dbReference type="Pfam" id="PF00149"/>
    </source>
</evidence>
<keyword evidence="7 8" id="KW-0233">DNA recombination</keyword>
<dbReference type="GO" id="GO:0004519">
    <property type="term" value="F:endonuclease activity"/>
    <property type="evidence" value="ECO:0007669"/>
    <property type="project" value="UniProtKB-KW"/>
</dbReference>
<name>A0A1H1BW00_9BACI</name>
<evidence type="ECO:0000256" key="3">
    <source>
        <dbReference type="ARBA" id="ARBA00013365"/>
    </source>
</evidence>
<evidence type="ECO:0000256" key="1">
    <source>
        <dbReference type="ARBA" id="ARBA00010555"/>
    </source>
</evidence>
<dbReference type="GO" id="GO:0008408">
    <property type="term" value="F:3'-5' exonuclease activity"/>
    <property type="evidence" value="ECO:0007669"/>
    <property type="project" value="InterPro"/>
</dbReference>
<dbReference type="InterPro" id="IPR004843">
    <property type="entry name" value="Calcineurin-like_PHP"/>
</dbReference>
<comment type="subunit">
    <text evidence="2 8">Heterodimer of SbcC and SbcD.</text>
</comment>
<evidence type="ECO:0000256" key="8">
    <source>
        <dbReference type="RuleBase" id="RU363069"/>
    </source>
</evidence>
<dbReference type="InterPro" id="IPR004593">
    <property type="entry name" value="SbcD"/>
</dbReference>
<dbReference type="NCBIfam" id="TIGR00619">
    <property type="entry name" value="sbcd"/>
    <property type="match status" value="1"/>
</dbReference>
<dbReference type="PANTHER" id="PTHR30337:SF0">
    <property type="entry name" value="NUCLEASE SBCCD SUBUNIT D"/>
    <property type="match status" value="1"/>
</dbReference>
<accession>A0A1H1BW00</accession>
<dbReference type="Pfam" id="PF12320">
    <property type="entry name" value="SbcD_C"/>
    <property type="match status" value="1"/>
</dbReference>
<keyword evidence="5 8" id="KW-0378">Hydrolase</keyword>
<dbReference type="EMBL" id="FNKD01000002">
    <property type="protein sequence ID" value="SDQ55930.1"/>
    <property type="molecule type" value="Genomic_DNA"/>
</dbReference>
<dbReference type="Pfam" id="PF00149">
    <property type="entry name" value="Metallophos"/>
    <property type="match status" value="1"/>
</dbReference>
<dbReference type="InterPro" id="IPR026843">
    <property type="entry name" value="SbcD_C"/>
</dbReference>
<keyword evidence="12" id="KW-1185">Reference proteome</keyword>
<evidence type="ECO:0000313" key="12">
    <source>
        <dbReference type="Proteomes" id="UP000199444"/>
    </source>
</evidence>
<evidence type="ECO:0000256" key="4">
    <source>
        <dbReference type="ARBA" id="ARBA00022722"/>
    </source>
</evidence>
<feature type="domain" description="Calcineurin-like phosphoesterase" evidence="9">
    <location>
        <begin position="1"/>
        <end position="218"/>
    </location>
</feature>
<organism evidence="11 12">
    <name type="scientific">Virgibacillus salinus</name>
    <dbReference type="NCBI Taxonomy" id="553311"/>
    <lineage>
        <taxon>Bacteria</taxon>
        <taxon>Bacillati</taxon>
        <taxon>Bacillota</taxon>
        <taxon>Bacilli</taxon>
        <taxon>Bacillales</taxon>
        <taxon>Bacillaceae</taxon>
        <taxon>Virgibacillus</taxon>
    </lineage>
</organism>
<protein>
    <recommendedName>
        <fullName evidence="3 8">Nuclease SbcCD subunit D</fullName>
    </recommendedName>
</protein>
<dbReference type="SUPFAM" id="SSF56300">
    <property type="entry name" value="Metallo-dependent phosphatases"/>
    <property type="match status" value="1"/>
</dbReference>
<dbReference type="GO" id="GO:0006310">
    <property type="term" value="P:DNA recombination"/>
    <property type="evidence" value="ECO:0007669"/>
    <property type="project" value="UniProtKB-KW"/>
</dbReference>
<dbReference type="Proteomes" id="UP000199444">
    <property type="component" value="Unassembled WGS sequence"/>
</dbReference>
<evidence type="ECO:0000259" key="10">
    <source>
        <dbReference type="Pfam" id="PF12320"/>
    </source>
</evidence>
<dbReference type="CDD" id="cd00840">
    <property type="entry name" value="MPP_Mre11_N"/>
    <property type="match status" value="1"/>
</dbReference>
<evidence type="ECO:0000256" key="5">
    <source>
        <dbReference type="ARBA" id="ARBA00022801"/>
    </source>
</evidence>
<evidence type="ECO:0000256" key="6">
    <source>
        <dbReference type="ARBA" id="ARBA00022839"/>
    </source>
</evidence>
<dbReference type="RefSeq" id="WP_092492764.1">
    <property type="nucleotide sequence ID" value="NZ_FNKD01000002.1"/>
</dbReference>
<comment type="similarity">
    <text evidence="1 8">Belongs to the SbcD family.</text>
</comment>
<comment type="function">
    <text evidence="8">SbcCD cleaves DNA hairpin structures. These structures can inhibit DNA replication and are intermediates in certain DNA recombination reactions. The complex acts as a 3'-&gt;5' double strand exonuclease that can open hairpins. It also has a 5' single-strand endonuclease activity.</text>
</comment>
<sequence length="383" mass="44256">MKILHTADWHLGKIVNSVHMTEEQDYVLQQLVEIIDREKPDIIIIAGDLYDRAVPPKEAVELLNRTLTKIIQDFKIPILAIAGNHDSPDRLEFGNQLFRSQQLYIESKLTSMLEPIVIQDKSGPVNFHLIPYLEPAEVRAFFDDEDIYSHQSAMEAIVNKIEQENNMNERHVFIGHAFLAGGMESESEERLSMVGGSPYIDTTLFQNFSYVALGHLHQAQRVMDETIRYSGSILKYSFSEAKHKKSITMVNLDKDGEVHLSLIPLIPKHDMNIVEGYFDQLINDPIEKNDDYLHIRLLDDGQIVDPMNKLRKVYPNILRLERVMRTSKNGLLDLEQIRKKQTQSHTELFASFYEEIKGESISEESKQKVEKIVTSLLERERRE</sequence>